<dbReference type="PANTHER" id="PTHR36720">
    <property type="entry name" value="TAF RNA POLYMERASE I SUBUNIT A"/>
    <property type="match status" value="1"/>
</dbReference>
<dbReference type="PANTHER" id="PTHR36720:SF1">
    <property type="entry name" value="TAF RNA POLYMERASE I SUBUNIT A"/>
    <property type="match status" value="1"/>
</dbReference>
<feature type="coiled-coil region" evidence="1">
    <location>
        <begin position="12"/>
        <end position="39"/>
    </location>
</feature>
<proteinExistence type="predicted"/>
<dbReference type="AlphaFoldDB" id="A0A2I4H174"/>
<dbReference type="GO" id="GO:0006360">
    <property type="term" value="P:transcription by RNA polymerase I"/>
    <property type="evidence" value="ECO:0007669"/>
    <property type="project" value="InterPro"/>
</dbReference>
<dbReference type="GeneID" id="109012625"/>
<name>A0A2I4H174_JUGRE</name>
<dbReference type="Pfam" id="PF14929">
    <property type="entry name" value="TAF1_subA"/>
    <property type="match status" value="1"/>
</dbReference>
<evidence type="ECO:0000313" key="3">
    <source>
        <dbReference type="RefSeq" id="XP_035543380.1"/>
    </source>
</evidence>
<gene>
    <name evidence="3 4" type="primary">LOC109012625</name>
</gene>
<dbReference type="OrthoDB" id="1899337at2759"/>
<accession>A0A2I4H174</accession>
<reference evidence="3 4" key="1">
    <citation type="submission" date="2025-04" db="UniProtKB">
        <authorList>
            <consortium name="RefSeq"/>
        </authorList>
    </citation>
    <scope>IDENTIFICATION</scope>
    <source>
        <tissue evidence="3 4">Leaves</tissue>
    </source>
</reference>
<evidence type="ECO:0000313" key="4">
    <source>
        <dbReference type="RefSeq" id="XP_035543381.1"/>
    </source>
</evidence>
<keyword evidence="2" id="KW-1185">Reference proteome</keyword>
<dbReference type="InterPro" id="IPR011990">
    <property type="entry name" value="TPR-like_helical_dom_sf"/>
</dbReference>
<sequence>MDSDSLMLEAQEVKLEDGAERAKNRKRKLNKTVDNAHAMQDKLVKRIILSLTKPSSVLGLGPRTGSKIVRWENRVRLCYLLRKLTRQQNWIELGGVLSMFLKGTCKDRSPANNRLKYSVSMELLKYMKSDRINPSRIKNIYDVWMRKIGSMKDCPIEDKFVVHSEFILFCLMHDNIEEAHQAALCLKQERELGAVPISNMLLGLTFYQLWYSTIPKEMQWGDSDQFYSPRRSDMLGTRFINSVGNSEWDNANDTYKADIPSRHDSETSVKNNKQISGDADINQSREASMNVDVGLQGENHTQNFQPQDFSMNSDENTGNETSNHGDYMQYASNLSTLWGIDTWLLPFQLPHPPENPEDFINLHRKMLNDYYMDAVKYFQQALHSTPPLSEALLPLIQLLLMGGRVDEALNELEKLCSHSIAALPFRLKASLLEHFNSNNSAVLSACFEDILKRDPTCSHSLAKLVRMHQSGDYGLESLLEMIALHLDATYAEYNTWREFASCFIKLSQCEEDRLSVCKNENEDMQEQPDSIHFSKTPRIFTEGQSGKSWRLRCRWWLTRHFTKTILESEIAAGDLQLLTYKAACATHLYGQEFKYVVEASNCLEKQNERDLFIFLQNHMQNSIGIYSNTNSREELIQHILKLSLQK</sequence>
<protein>
    <submittedName>
        <fullName evidence="3 4">Uncharacterized protein LOC109012625 isoform X1</fullName>
    </submittedName>
</protein>
<dbReference type="Gramene" id="Jr02_21390_p1">
    <property type="protein sequence ID" value="cds.Jr02_21390_p1"/>
    <property type="gene ID" value="Jr02_21390"/>
</dbReference>
<dbReference type="RefSeq" id="XP_035543380.1">
    <property type="nucleotide sequence ID" value="XM_035687487.1"/>
</dbReference>
<keyword evidence="1" id="KW-0175">Coiled coil</keyword>
<organism evidence="2 3">
    <name type="scientific">Juglans regia</name>
    <name type="common">English walnut</name>
    <dbReference type="NCBI Taxonomy" id="51240"/>
    <lineage>
        <taxon>Eukaryota</taxon>
        <taxon>Viridiplantae</taxon>
        <taxon>Streptophyta</taxon>
        <taxon>Embryophyta</taxon>
        <taxon>Tracheophyta</taxon>
        <taxon>Spermatophyta</taxon>
        <taxon>Magnoliopsida</taxon>
        <taxon>eudicotyledons</taxon>
        <taxon>Gunneridae</taxon>
        <taxon>Pentapetalae</taxon>
        <taxon>rosids</taxon>
        <taxon>fabids</taxon>
        <taxon>Fagales</taxon>
        <taxon>Juglandaceae</taxon>
        <taxon>Juglans</taxon>
    </lineage>
</organism>
<dbReference type="RefSeq" id="XP_035543381.1">
    <property type="nucleotide sequence ID" value="XM_035687488.1"/>
</dbReference>
<evidence type="ECO:0000256" key="1">
    <source>
        <dbReference type="SAM" id="Coils"/>
    </source>
</evidence>
<dbReference type="InterPro" id="IPR039495">
    <property type="entry name" value="TAF1A"/>
</dbReference>
<dbReference type="Proteomes" id="UP000235220">
    <property type="component" value="Chromosome 2"/>
</dbReference>
<dbReference type="Gene3D" id="1.25.40.10">
    <property type="entry name" value="Tetratricopeptide repeat domain"/>
    <property type="match status" value="1"/>
</dbReference>
<dbReference type="GO" id="GO:0000120">
    <property type="term" value="C:RNA polymerase I transcription regulator complex"/>
    <property type="evidence" value="ECO:0007669"/>
    <property type="project" value="InterPro"/>
</dbReference>
<evidence type="ECO:0000313" key="2">
    <source>
        <dbReference type="Proteomes" id="UP000235220"/>
    </source>
</evidence>
<dbReference type="KEGG" id="jre:109012625"/>
<dbReference type="STRING" id="51240.A0A2I4H174"/>